<evidence type="ECO:0008006" key="4">
    <source>
        <dbReference type="Google" id="ProtNLM"/>
    </source>
</evidence>
<dbReference type="Proteomes" id="UP001500575">
    <property type="component" value="Unassembled WGS sequence"/>
</dbReference>
<accession>A0ABN2YKQ5</accession>
<feature type="transmembrane region" description="Helical" evidence="1">
    <location>
        <begin position="7"/>
        <end position="29"/>
    </location>
</feature>
<organism evidence="2 3">
    <name type="scientific">Nocardioides bigeumensis</name>
    <dbReference type="NCBI Taxonomy" id="433657"/>
    <lineage>
        <taxon>Bacteria</taxon>
        <taxon>Bacillati</taxon>
        <taxon>Actinomycetota</taxon>
        <taxon>Actinomycetes</taxon>
        <taxon>Propionibacteriales</taxon>
        <taxon>Nocardioidaceae</taxon>
        <taxon>Nocardioides</taxon>
    </lineage>
</organism>
<protein>
    <recommendedName>
        <fullName evidence="4">Dolichyl-phosphate-mannose-protein mannosyltransferase</fullName>
    </recommendedName>
</protein>
<feature type="transmembrane region" description="Helical" evidence="1">
    <location>
        <begin position="222"/>
        <end position="238"/>
    </location>
</feature>
<gene>
    <name evidence="2" type="ORF">GCM10009843_27030</name>
</gene>
<keyword evidence="1" id="KW-1133">Transmembrane helix</keyword>
<dbReference type="EMBL" id="BAAAQQ010000012">
    <property type="protein sequence ID" value="GAA2127509.1"/>
    <property type="molecule type" value="Genomic_DNA"/>
</dbReference>
<feature type="transmembrane region" description="Helical" evidence="1">
    <location>
        <begin position="107"/>
        <end position="126"/>
    </location>
</feature>
<proteinExistence type="predicted"/>
<feature type="transmembrane region" description="Helical" evidence="1">
    <location>
        <begin position="245"/>
        <end position="266"/>
    </location>
</feature>
<feature type="transmembrane region" description="Helical" evidence="1">
    <location>
        <begin position="133"/>
        <end position="152"/>
    </location>
</feature>
<sequence length="472" mass="50114">MSKRSHLLGLVLVWSAGLVLAVGTFVYVLSQPDFLFHPARDLELRATYDTYRQTGVLLIKPNGSGSWYGAVEGTGMTRASGDDDPGIYLVASLMSHLTDASSPYTGLRWLMALVSALPMLVLPAFVSALVRRTWAGLAMLLVPLVALVTNHGEVLTGSNYGQSDDASLVPVYAVYALPGAIVFGSLVLLGYAYAREVSTRWLVALSIVSVAIAGFSNLLRGLSGIGVALALGVLWFVQARRSRRWVTAAGLGVVVAGLAAGVSLLVPKLAMDLVEQQRADAVTVETSSTMANAPWDNLYLGLSWPQPMTGEESTFGVPWSDEHAWARAAEERPGTLPFTPEFDEVMREVYLDEVRAAPGKAARLYAEKTAFTAEHFAAALGVIALGLVVVAVTARRLDPVVGRRLGVAALIAVPTVVFGFLPPVLVMPMLYYVSELVAGLAFLSVLSLAGCVWAVAALVESRRGRASAAEGA</sequence>
<comment type="caution">
    <text evidence="2">The sequence shown here is derived from an EMBL/GenBank/DDBJ whole genome shotgun (WGS) entry which is preliminary data.</text>
</comment>
<keyword evidence="1" id="KW-0812">Transmembrane</keyword>
<feature type="transmembrane region" description="Helical" evidence="1">
    <location>
        <begin position="437"/>
        <end position="459"/>
    </location>
</feature>
<evidence type="ECO:0000313" key="3">
    <source>
        <dbReference type="Proteomes" id="UP001500575"/>
    </source>
</evidence>
<name>A0ABN2YKQ5_9ACTN</name>
<evidence type="ECO:0000313" key="2">
    <source>
        <dbReference type="EMBL" id="GAA2127509.1"/>
    </source>
</evidence>
<keyword evidence="3" id="KW-1185">Reference proteome</keyword>
<feature type="transmembrane region" description="Helical" evidence="1">
    <location>
        <begin position="375"/>
        <end position="394"/>
    </location>
</feature>
<feature type="transmembrane region" description="Helical" evidence="1">
    <location>
        <begin position="201"/>
        <end position="216"/>
    </location>
</feature>
<keyword evidence="1" id="KW-0472">Membrane</keyword>
<reference evidence="2 3" key="1">
    <citation type="journal article" date="2019" name="Int. J. Syst. Evol. Microbiol.">
        <title>The Global Catalogue of Microorganisms (GCM) 10K type strain sequencing project: providing services to taxonomists for standard genome sequencing and annotation.</title>
        <authorList>
            <consortium name="The Broad Institute Genomics Platform"/>
            <consortium name="The Broad Institute Genome Sequencing Center for Infectious Disease"/>
            <person name="Wu L."/>
            <person name="Ma J."/>
        </authorList>
    </citation>
    <scope>NUCLEOTIDE SEQUENCE [LARGE SCALE GENOMIC DNA]</scope>
    <source>
        <strain evidence="2 3">JCM 16021</strain>
    </source>
</reference>
<dbReference type="RefSeq" id="WP_344304291.1">
    <property type="nucleotide sequence ID" value="NZ_BAAAQQ010000012.1"/>
</dbReference>
<evidence type="ECO:0000256" key="1">
    <source>
        <dbReference type="SAM" id="Phobius"/>
    </source>
</evidence>
<feature type="transmembrane region" description="Helical" evidence="1">
    <location>
        <begin position="406"/>
        <end position="431"/>
    </location>
</feature>
<feature type="transmembrane region" description="Helical" evidence="1">
    <location>
        <begin position="172"/>
        <end position="194"/>
    </location>
</feature>